<comment type="caution">
    <text evidence="2">The sequence shown here is derived from an EMBL/GenBank/DDBJ whole genome shotgun (WGS) entry which is preliminary data.</text>
</comment>
<keyword evidence="1" id="KW-0812">Transmembrane</keyword>
<protein>
    <submittedName>
        <fullName evidence="2">Uncharacterized protein</fullName>
    </submittedName>
</protein>
<name>A0A1F6XMH2_9BACT</name>
<organism evidence="2 3">
    <name type="scientific">Candidatus Nomurabacteria bacterium RIFCSPLOWO2_01_FULL_42_17</name>
    <dbReference type="NCBI Taxonomy" id="1801780"/>
    <lineage>
        <taxon>Bacteria</taxon>
        <taxon>Candidatus Nomuraibacteriota</taxon>
    </lineage>
</organism>
<proteinExistence type="predicted"/>
<dbReference type="AlphaFoldDB" id="A0A1F6XMH2"/>
<evidence type="ECO:0000313" key="2">
    <source>
        <dbReference type="EMBL" id="OGI95359.1"/>
    </source>
</evidence>
<feature type="transmembrane region" description="Helical" evidence="1">
    <location>
        <begin position="27"/>
        <end position="51"/>
    </location>
</feature>
<keyword evidence="1" id="KW-0472">Membrane</keyword>
<sequence length="208" mass="23101">MEPNFQTSFIPKKPMVVERATSSKRSIGILTIVSIFILFTVLLVTGGLFFYKGVVGGSITKMGNDLNLAKNRFEPSKITELQLLDKRLRASSEILSKHIAITPVFNALSAVTMQTIRYTKFSYSLGDEKDPKNANKVIIRMSGAAVGYRSIALQADLFTTKEEGKNFIDPVFSNLTLDDKGNVLFDLEFSVDPSFVDYKQTLLTESPV</sequence>
<dbReference type="EMBL" id="MFVE01000005">
    <property type="protein sequence ID" value="OGI95359.1"/>
    <property type="molecule type" value="Genomic_DNA"/>
</dbReference>
<gene>
    <name evidence="2" type="ORF">A2917_02220</name>
</gene>
<dbReference type="STRING" id="1801780.A2917_02220"/>
<keyword evidence="1" id="KW-1133">Transmembrane helix</keyword>
<evidence type="ECO:0000256" key="1">
    <source>
        <dbReference type="SAM" id="Phobius"/>
    </source>
</evidence>
<reference evidence="2 3" key="1">
    <citation type="journal article" date="2016" name="Nat. Commun.">
        <title>Thousands of microbial genomes shed light on interconnected biogeochemical processes in an aquifer system.</title>
        <authorList>
            <person name="Anantharaman K."/>
            <person name="Brown C.T."/>
            <person name="Hug L.A."/>
            <person name="Sharon I."/>
            <person name="Castelle C.J."/>
            <person name="Probst A.J."/>
            <person name="Thomas B.C."/>
            <person name="Singh A."/>
            <person name="Wilkins M.J."/>
            <person name="Karaoz U."/>
            <person name="Brodie E.L."/>
            <person name="Williams K.H."/>
            <person name="Hubbard S.S."/>
            <person name="Banfield J.F."/>
        </authorList>
    </citation>
    <scope>NUCLEOTIDE SEQUENCE [LARGE SCALE GENOMIC DNA]</scope>
</reference>
<accession>A0A1F6XMH2</accession>
<evidence type="ECO:0000313" key="3">
    <source>
        <dbReference type="Proteomes" id="UP000178104"/>
    </source>
</evidence>
<dbReference type="Proteomes" id="UP000178104">
    <property type="component" value="Unassembled WGS sequence"/>
</dbReference>